<comment type="function">
    <text evidence="7">Catalyzes the hydrolytic cleavage of the carbon-nitrogen bond in imidazolone-5-propanoate to yield N-formimidoyl-L-glutamate. It is the third step in the universal histidine degradation pathway.</text>
</comment>
<dbReference type="GO" id="GO:0005506">
    <property type="term" value="F:iron ion binding"/>
    <property type="evidence" value="ECO:0007669"/>
    <property type="project" value="UniProtKB-UniRule"/>
</dbReference>
<dbReference type="CDD" id="cd01296">
    <property type="entry name" value="Imidazolone-5PH"/>
    <property type="match status" value="1"/>
</dbReference>
<keyword evidence="6 7" id="KW-0408">Iron</keyword>
<comment type="subcellular location">
    <subcellularLocation>
        <location evidence="7">Cytoplasm</location>
    </subcellularLocation>
</comment>
<feature type="binding site" evidence="7">
    <location>
        <position position="236"/>
    </location>
    <ligand>
        <name>Zn(2+)</name>
        <dbReference type="ChEBI" id="CHEBI:29105"/>
    </ligand>
</feature>
<dbReference type="InterPro" id="IPR005920">
    <property type="entry name" value="HutI"/>
</dbReference>
<feature type="binding site" evidence="7">
    <location>
        <position position="171"/>
    </location>
    <ligand>
        <name>4-imidazolone-5-propanoate</name>
        <dbReference type="ChEBI" id="CHEBI:77893"/>
    </ligand>
</feature>
<feature type="binding site" evidence="7">
    <location>
        <position position="313"/>
    </location>
    <ligand>
        <name>N-formimidoyl-L-glutamate</name>
        <dbReference type="ChEBI" id="CHEBI:58928"/>
    </ligand>
</feature>
<dbReference type="FunFam" id="3.20.20.140:FF:000007">
    <property type="entry name" value="Imidazolonepropionase"/>
    <property type="match status" value="1"/>
</dbReference>
<dbReference type="SUPFAM" id="SSF51338">
    <property type="entry name" value="Composite domain of metallo-dependent hydrolases"/>
    <property type="match status" value="1"/>
</dbReference>
<evidence type="ECO:0000256" key="5">
    <source>
        <dbReference type="ARBA" id="ARBA00022833"/>
    </source>
</evidence>
<feature type="binding site" evidence="7">
    <location>
        <position position="68"/>
    </location>
    <ligand>
        <name>Fe(3+)</name>
        <dbReference type="ChEBI" id="CHEBI:29034"/>
    </ligand>
</feature>
<feature type="binding site" evidence="7">
    <location>
        <position position="239"/>
    </location>
    <ligand>
        <name>4-imidazolone-5-propanoate</name>
        <dbReference type="ChEBI" id="CHEBI:77893"/>
    </ligand>
</feature>
<keyword evidence="4 7" id="KW-0369">Histidine metabolism</keyword>
<feature type="domain" description="Amidohydrolase-related" evidence="8">
    <location>
        <begin position="58"/>
        <end position="395"/>
    </location>
</feature>
<dbReference type="SUPFAM" id="SSF51556">
    <property type="entry name" value="Metallo-dependent hydrolases"/>
    <property type="match status" value="1"/>
</dbReference>
<dbReference type="NCBIfam" id="TIGR01224">
    <property type="entry name" value="hutI"/>
    <property type="match status" value="1"/>
</dbReference>
<feature type="binding site" evidence="7">
    <location>
        <position position="68"/>
    </location>
    <ligand>
        <name>Zn(2+)</name>
        <dbReference type="ChEBI" id="CHEBI:29105"/>
    </ligand>
</feature>
<feature type="binding site" evidence="7">
    <location>
        <position position="138"/>
    </location>
    <ligand>
        <name>N-formimidoyl-L-glutamate</name>
        <dbReference type="ChEBI" id="CHEBI:58928"/>
    </ligand>
</feature>
<protein>
    <recommendedName>
        <fullName evidence="1 7">Imidazolonepropionase</fullName>
        <ecNumber evidence="1 7">3.5.2.7</ecNumber>
    </recommendedName>
    <alternativeName>
        <fullName evidence="7">Imidazolone-5-propionate hydrolase</fullName>
    </alternativeName>
</protein>
<evidence type="ECO:0000259" key="8">
    <source>
        <dbReference type="Pfam" id="PF01979"/>
    </source>
</evidence>
<dbReference type="GO" id="GO:0050480">
    <property type="term" value="F:imidazolonepropionase activity"/>
    <property type="evidence" value="ECO:0007669"/>
    <property type="project" value="UniProtKB-UniRule"/>
</dbReference>
<keyword evidence="7" id="KW-0963">Cytoplasm</keyword>
<organism evidence="9 10">
    <name type="scientific">Idiomarina piscisalsi</name>
    <dbReference type="NCBI Taxonomy" id="1096243"/>
    <lineage>
        <taxon>Bacteria</taxon>
        <taxon>Pseudomonadati</taxon>
        <taxon>Pseudomonadota</taxon>
        <taxon>Gammaproteobacteria</taxon>
        <taxon>Alteromonadales</taxon>
        <taxon>Idiomarinaceae</taxon>
        <taxon>Idiomarina</taxon>
    </lineage>
</organism>
<keyword evidence="3 7" id="KW-0378">Hydrolase</keyword>
<evidence type="ECO:0000256" key="4">
    <source>
        <dbReference type="ARBA" id="ARBA00022808"/>
    </source>
</evidence>
<feature type="binding site" evidence="7">
    <location>
        <position position="66"/>
    </location>
    <ligand>
        <name>Fe(3+)</name>
        <dbReference type="ChEBI" id="CHEBI:29034"/>
    </ligand>
</feature>
<dbReference type="Pfam" id="PF01979">
    <property type="entry name" value="Amidohydro_1"/>
    <property type="match status" value="1"/>
</dbReference>
<dbReference type="GO" id="GO:0005737">
    <property type="term" value="C:cytoplasm"/>
    <property type="evidence" value="ECO:0007669"/>
    <property type="project" value="UniProtKB-SubCell"/>
</dbReference>
<evidence type="ECO:0000256" key="2">
    <source>
        <dbReference type="ARBA" id="ARBA00022723"/>
    </source>
</evidence>
<sequence>MQRIENITAATMSDDAGYGLIHDAVVIINDGKIEFVGPAYDAPATPTADVVDGQGGLLTPGLIDCHTHLVWAGSRANEFAQRLHGISYQEIAEQGGGIKSTVKATREASEEELLALALERAETLMSQGVTTLEVKSGYGLDLENERKQLKVARQLAEKLPLNVKTTLLAAHAVPPEYKDNADGYVDDIVSSILPTLAQEGLVDAVDAFCESIGFSIEQTRRVFEKAKALGLPVKLHAEQITNQQGAKLAAEYQALSADHLEQLDEDSVKAMAENGTVAVLLPGAFYFLRDTQKPPVELLRKYKVPMAVATDANPGSSPIHNLPLMLQMAATFFHLTPEECLRGVTVNAAKALGENKRGVIAEGNYADLALWKCQDAAELTYQTGVNPLQTLWFNGVAHDRVSKPWSAR</sequence>
<reference evidence="9 10" key="1">
    <citation type="journal article" date="2011" name="Front. Microbiol.">
        <title>Genomic signatures of strain selection and enhancement in Bacillus atrophaeus var. globigii, a historical biowarfare simulant.</title>
        <authorList>
            <person name="Gibbons H.S."/>
            <person name="Broomall S.M."/>
            <person name="McNew L.A."/>
            <person name="Daligault H."/>
            <person name="Chapman C."/>
            <person name="Bruce D."/>
            <person name="Karavis M."/>
            <person name="Krepps M."/>
            <person name="McGregor P.A."/>
            <person name="Hong C."/>
            <person name="Park K.H."/>
            <person name="Akmal A."/>
            <person name="Feldman A."/>
            <person name="Lin J.S."/>
            <person name="Chang W.E."/>
            <person name="Higgs B.W."/>
            <person name="Demirev P."/>
            <person name="Lindquist J."/>
            <person name="Liem A."/>
            <person name="Fochler E."/>
            <person name="Read T.D."/>
            <person name="Tapia R."/>
            <person name="Johnson S."/>
            <person name="Bishop-Lilly K.A."/>
            <person name="Detter C."/>
            <person name="Han C."/>
            <person name="Sozhamannan S."/>
            <person name="Rosenzweig C.N."/>
            <person name="Skowronski E.W."/>
        </authorList>
    </citation>
    <scope>NUCLEOTIDE SEQUENCE [LARGE SCALE GENOMIC DNA]</scope>
    <source>
        <strain evidence="9 10">TPS4-2</strain>
    </source>
</reference>
<dbReference type="InterPro" id="IPR011059">
    <property type="entry name" value="Metal-dep_hydrolase_composite"/>
</dbReference>
<evidence type="ECO:0000256" key="7">
    <source>
        <dbReference type="HAMAP-Rule" id="MF_00372"/>
    </source>
</evidence>
<dbReference type="AlphaFoldDB" id="A0A432YM68"/>
<dbReference type="InterPro" id="IPR006680">
    <property type="entry name" value="Amidohydro-rel"/>
</dbReference>
<feature type="binding site" evidence="7">
    <location>
        <position position="316"/>
    </location>
    <ligand>
        <name>4-imidazolone-5-propanoate</name>
        <dbReference type="ChEBI" id="CHEBI:77893"/>
    </ligand>
</feature>
<feature type="binding site" evidence="7">
    <location>
        <position position="311"/>
    </location>
    <ligand>
        <name>Zn(2+)</name>
        <dbReference type="ChEBI" id="CHEBI:29105"/>
    </ligand>
</feature>
<feature type="binding site" evidence="7">
    <location>
        <position position="315"/>
    </location>
    <ligand>
        <name>N-formimidoyl-L-glutamate</name>
        <dbReference type="ChEBI" id="CHEBI:58928"/>
    </ligand>
</feature>
<dbReference type="GO" id="GO:0019557">
    <property type="term" value="P:L-histidine catabolic process to glutamate and formate"/>
    <property type="evidence" value="ECO:0007669"/>
    <property type="project" value="UniProtKB-UniPathway"/>
</dbReference>
<feature type="binding site" evidence="7">
    <location>
        <position position="236"/>
    </location>
    <ligand>
        <name>Fe(3+)</name>
        <dbReference type="ChEBI" id="CHEBI:29034"/>
    </ligand>
</feature>
<name>A0A432YM68_9GAMM</name>
<dbReference type="EMBL" id="PIQA01000013">
    <property type="protein sequence ID" value="RUO62043.1"/>
    <property type="molecule type" value="Genomic_DNA"/>
</dbReference>
<dbReference type="RefSeq" id="WP_126752868.1">
    <property type="nucleotide sequence ID" value="NZ_JBHUMT010000003.1"/>
</dbReference>
<keyword evidence="2 7" id="KW-0479">Metal-binding</keyword>
<feature type="binding site" evidence="7">
    <location>
        <position position="66"/>
    </location>
    <ligand>
        <name>Zn(2+)</name>
        <dbReference type="ChEBI" id="CHEBI:29105"/>
    </ligand>
</feature>
<proteinExistence type="inferred from homology"/>
<evidence type="ECO:0000313" key="10">
    <source>
        <dbReference type="Proteomes" id="UP000288361"/>
    </source>
</evidence>
<comment type="cofactor">
    <cofactor evidence="7">
        <name>Zn(2+)</name>
        <dbReference type="ChEBI" id="CHEBI:29105"/>
    </cofactor>
    <cofactor evidence="7">
        <name>Fe(3+)</name>
        <dbReference type="ChEBI" id="CHEBI:29034"/>
    </cofactor>
    <text evidence="7">Binds 1 zinc or iron ion per subunit.</text>
</comment>
<keyword evidence="5 7" id="KW-0862">Zinc</keyword>
<comment type="similarity">
    <text evidence="7">Belongs to the metallo-dependent hydrolases superfamily. HutI family.</text>
</comment>
<evidence type="ECO:0000256" key="1">
    <source>
        <dbReference type="ARBA" id="ARBA00012864"/>
    </source>
</evidence>
<dbReference type="PANTHER" id="PTHR42752">
    <property type="entry name" value="IMIDAZOLONEPROPIONASE"/>
    <property type="match status" value="1"/>
</dbReference>
<dbReference type="InterPro" id="IPR032466">
    <property type="entry name" value="Metal_Hydrolase"/>
</dbReference>
<comment type="catalytic activity">
    <reaction evidence="7">
        <text>4-imidazolone-5-propanoate + H2O = N-formimidoyl-L-glutamate</text>
        <dbReference type="Rhea" id="RHEA:23660"/>
        <dbReference type="ChEBI" id="CHEBI:15377"/>
        <dbReference type="ChEBI" id="CHEBI:58928"/>
        <dbReference type="ChEBI" id="CHEBI:77893"/>
        <dbReference type="EC" id="3.5.2.7"/>
    </reaction>
</comment>
<dbReference type="EC" id="3.5.2.7" evidence="1 7"/>
<accession>A0A432YM68</accession>
<feature type="binding site" evidence="7">
    <location>
        <position position="311"/>
    </location>
    <ligand>
        <name>Fe(3+)</name>
        <dbReference type="ChEBI" id="CHEBI:29034"/>
    </ligand>
</feature>
<feature type="binding site" evidence="7">
    <location>
        <position position="138"/>
    </location>
    <ligand>
        <name>4-imidazolone-5-propanoate</name>
        <dbReference type="ChEBI" id="CHEBI:77893"/>
    </ligand>
</feature>
<dbReference type="GO" id="GO:0019556">
    <property type="term" value="P:L-histidine catabolic process to glutamate and formamide"/>
    <property type="evidence" value="ECO:0007669"/>
    <property type="project" value="UniProtKB-UniRule"/>
</dbReference>
<dbReference type="GO" id="GO:0008270">
    <property type="term" value="F:zinc ion binding"/>
    <property type="evidence" value="ECO:0007669"/>
    <property type="project" value="UniProtKB-UniRule"/>
</dbReference>
<evidence type="ECO:0000256" key="3">
    <source>
        <dbReference type="ARBA" id="ARBA00022801"/>
    </source>
</evidence>
<dbReference type="HAMAP" id="MF_00372">
    <property type="entry name" value="HutI"/>
    <property type="match status" value="1"/>
</dbReference>
<comment type="caution">
    <text evidence="9">The sequence shown here is derived from an EMBL/GenBank/DDBJ whole genome shotgun (WGS) entry which is preliminary data.</text>
</comment>
<dbReference type="Gene3D" id="2.30.40.10">
    <property type="entry name" value="Urease, subunit C, domain 1"/>
    <property type="match status" value="1"/>
</dbReference>
<gene>
    <name evidence="7" type="primary">hutI</name>
    <name evidence="9" type="ORF">CWI73_11275</name>
</gene>
<feature type="binding site" evidence="7">
    <location>
        <position position="75"/>
    </location>
    <ligand>
        <name>4-imidazolone-5-propanoate</name>
        <dbReference type="ChEBI" id="CHEBI:77893"/>
    </ligand>
</feature>
<dbReference type="UniPathway" id="UPA00379">
    <property type="reaction ID" value="UER00551"/>
</dbReference>
<dbReference type="Proteomes" id="UP000288361">
    <property type="component" value="Unassembled WGS sequence"/>
</dbReference>
<evidence type="ECO:0000313" key="9">
    <source>
        <dbReference type="EMBL" id="RUO62043.1"/>
    </source>
</evidence>
<dbReference type="Gene3D" id="3.20.20.140">
    <property type="entry name" value="Metal-dependent hydrolases"/>
    <property type="match status" value="1"/>
</dbReference>
<comment type="pathway">
    <text evidence="7">Amino-acid degradation; L-histidine degradation into L-glutamate; N-formimidoyl-L-glutamate from L-histidine: step 3/3.</text>
</comment>
<evidence type="ECO:0000256" key="6">
    <source>
        <dbReference type="ARBA" id="ARBA00023004"/>
    </source>
</evidence>
<dbReference type="PANTHER" id="PTHR42752:SF1">
    <property type="entry name" value="IMIDAZOLONEPROPIONASE-RELATED"/>
    <property type="match status" value="1"/>
</dbReference>